<accession>A0AAU7XEL5</accession>
<dbReference type="InterPro" id="IPR002881">
    <property type="entry name" value="DUF58"/>
</dbReference>
<reference evidence="2" key="1">
    <citation type="submission" date="2024-06" db="EMBL/GenBank/DDBJ databases">
        <title>Methylostella associata gen. nov., sp. nov., a novel Ancalomicrobiaceae-affiliated facultatively methylotrophic bacteria that feed on methanotrophs of the genus Methylococcus.</title>
        <authorList>
            <person name="Saltykova V."/>
            <person name="Danilova O.V."/>
            <person name="Oshkin I.Y."/>
            <person name="Belova S.E."/>
            <person name="Pimenov N.V."/>
            <person name="Dedysh S.N."/>
        </authorList>
    </citation>
    <scope>NUCLEOTIDE SEQUENCE</scope>
    <source>
        <strain evidence="2">S20</strain>
    </source>
</reference>
<dbReference type="Pfam" id="PF01882">
    <property type="entry name" value="DUF58"/>
    <property type="match status" value="1"/>
</dbReference>
<feature type="domain" description="DUF58" evidence="1">
    <location>
        <begin position="59"/>
        <end position="242"/>
    </location>
</feature>
<sequence length="309" mass="32723">MTALPAPDTAEAGVDLPVEHLLGLRHVVRADIAVPRALTALPGGFVVRRRGRGLEVDDIRVFAEGDDVRHIDRNTTARTGIPHVRTFRDERERTLILLVDLRPSMLWGTRRAFRSVAAAEAAALAGWRAIDGGGRVGLVAFGTGDPVVVPARGRDRGMIAVAGGLAHAHAQALRDAASTAQDRSEPPLAAALDLAARLAPRGASVLLASGLDQPGAGFDEAAGALTRRADLAALIVVDAFERHASPDLLPFVDASGTRRLGRVAETFDADRDPRFTRLRRLGVDAVPITTTDEPATMLAALEALDGSRR</sequence>
<proteinExistence type="predicted"/>
<dbReference type="KEGG" id="mflg:ABS361_03160"/>
<dbReference type="RefSeq" id="WP_407050390.1">
    <property type="nucleotide sequence ID" value="NZ_CP158568.1"/>
</dbReference>
<organism evidence="2">
    <name type="scientific">Methyloraptor flagellatus</name>
    <dbReference type="NCBI Taxonomy" id="3162530"/>
    <lineage>
        <taxon>Bacteria</taxon>
        <taxon>Pseudomonadati</taxon>
        <taxon>Pseudomonadota</taxon>
        <taxon>Alphaproteobacteria</taxon>
        <taxon>Hyphomicrobiales</taxon>
        <taxon>Ancalomicrobiaceae</taxon>
        <taxon>Methyloraptor</taxon>
    </lineage>
</organism>
<dbReference type="EMBL" id="CP158568">
    <property type="protein sequence ID" value="XBY45300.1"/>
    <property type="molecule type" value="Genomic_DNA"/>
</dbReference>
<protein>
    <submittedName>
        <fullName evidence="2">DUF58 domain-containing protein</fullName>
    </submittedName>
</protein>
<dbReference type="PANTHER" id="PTHR33608">
    <property type="entry name" value="BLL2464 PROTEIN"/>
    <property type="match status" value="1"/>
</dbReference>
<name>A0AAU7XEL5_9HYPH</name>
<evidence type="ECO:0000259" key="1">
    <source>
        <dbReference type="Pfam" id="PF01882"/>
    </source>
</evidence>
<dbReference type="PANTHER" id="PTHR33608:SF12">
    <property type="entry name" value="DUF58 DOMAIN-CONTAINING PROTEIN"/>
    <property type="match status" value="1"/>
</dbReference>
<dbReference type="AlphaFoldDB" id="A0AAU7XEL5"/>
<gene>
    <name evidence="2" type="ORF">ABS361_03160</name>
</gene>
<evidence type="ECO:0000313" key="2">
    <source>
        <dbReference type="EMBL" id="XBY45300.1"/>
    </source>
</evidence>